<gene>
    <name evidence="2" type="ORF">B7695_07445</name>
</gene>
<dbReference type="OrthoDB" id="9806951at2"/>
<comment type="caution">
    <text evidence="2">The sequence shown here is derived from an EMBL/GenBank/DDBJ whole genome shotgun (WGS) entry which is preliminary data.</text>
</comment>
<evidence type="ECO:0000313" key="2">
    <source>
        <dbReference type="EMBL" id="ORP01267.1"/>
    </source>
</evidence>
<dbReference type="InterPro" id="IPR002789">
    <property type="entry name" value="HerA_central"/>
</dbReference>
<dbReference type="PANTHER" id="PTHR42957">
    <property type="entry name" value="HELICASE MJ1565-RELATED"/>
    <property type="match status" value="1"/>
</dbReference>
<accession>A0A1X1KPA1</accession>
<feature type="domain" description="Helicase HerA central" evidence="1">
    <location>
        <begin position="132"/>
        <end position="418"/>
    </location>
</feature>
<dbReference type="InterPro" id="IPR008571">
    <property type="entry name" value="HerA-like"/>
</dbReference>
<dbReference type="Gene3D" id="3.40.50.300">
    <property type="entry name" value="P-loop containing nucleotide triphosphate hydrolases"/>
    <property type="match status" value="2"/>
</dbReference>
<dbReference type="SUPFAM" id="SSF52540">
    <property type="entry name" value="P-loop containing nucleoside triphosphate hydrolases"/>
    <property type="match status" value="1"/>
</dbReference>
<protein>
    <recommendedName>
        <fullName evidence="1">Helicase HerA central domain-containing protein</fullName>
    </recommendedName>
</protein>
<dbReference type="RefSeq" id="WP_084890799.1">
    <property type="nucleotide sequence ID" value="NZ_NCVK01000045.1"/>
</dbReference>
<proteinExistence type="predicted"/>
<evidence type="ECO:0000259" key="1">
    <source>
        <dbReference type="Pfam" id="PF01935"/>
    </source>
</evidence>
<sequence>MNSIGRVVLVSYDRLVFEVSDFEKLIYNFKGEIYIAQGVIDYVTIKSQFGDKFVYQVVKVEDKEIKIVNDEKSKFDYVGRFECVPVGILENDKINFNLKKYPFLQDRVYLSSDEDLQKVFSIEKRETSILLGTIQDKYDAQINLNKLITHHSAILGNTGSGKSTTVRKIIKEISTKETSNLYLNIFDIHNEYSQIDGVNNIDVLEDFSIKIESLELQDWLNLIKPSELVQLPVVQTALKLANCLTENKLDREKLSCFIAYNLYHNQQSDAVAKRTKIIGILQNTSIDTTMYDARFGNFNGSTGETTFKSNLQSKMYGSHSKITKEIENARYTINSFADLFEALNFVFLLEECQGNTQARGYSGTLETRIKHIQLRYGSLFKAKIDESDEEEKQSKITVYNVSGLDDDLLLFFTTYMLKKEFKKSSEKKINDRNVNLFIFEEAHRYISKLNENSLFGEVEVFKKIAREGRKFGCFLMLSSQRPSELSSTVLSQCNNYLIHRIKNNVDLEYLLKTIPYINKNQLTRFSYLPTGTAFIVGELYPIPVEVAVDGEDEKDITVTPQVKFEGK</sequence>
<organism evidence="2 3">
    <name type="scientific">Streptococcus mitis</name>
    <dbReference type="NCBI Taxonomy" id="28037"/>
    <lineage>
        <taxon>Bacteria</taxon>
        <taxon>Bacillati</taxon>
        <taxon>Bacillota</taxon>
        <taxon>Bacilli</taxon>
        <taxon>Lactobacillales</taxon>
        <taxon>Streptococcaceae</taxon>
        <taxon>Streptococcus</taxon>
        <taxon>Streptococcus mitis group</taxon>
    </lineage>
</organism>
<name>A0A1X1KPA1_STRMT</name>
<dbReference type="InterPro" id="IPR027417">
    <property type="entry name" value="P-loop_NTPase"/>
</dbReference>
<dbReference type="AlphaFoldDB" id="A0A1X1KPA1"/>
<evidence type="ECO:0000313" key="3">
    <source>
        <dbReference type="Proteomes" id="UP000193517"/>
    </source>
</evidence>
<dbReference type="EMBL" id="NCVK01000045">
    <property type="protein sequence ID" value="ORP01267.1"/>
    <property type="molecule type" value="Genomic_DNA"/>
</dbReference>
<dbReference type="Pfam" id="PF01935">
    <property type="entry name" value="DUF87"/>
    <property type="match status" value="1"/>
</dbReference>
<dbReference type="Proteomes" id="UP000193517">
    <property type="component" value="Unassembled WGS sequence"/>
</dbReference>
<reference evidence="2 3" key="1">
    <citation type="journal article" date="2016" name="Eur. J. Clin. Microbiol. Infect. Dis.">
        <title>Whole genome sequencing as a tool for phylogenetic analysis of clinical strains of Mitis group streptococci.</title>
        <authorList>
            <person name="Rasmussen L.H."/>
            <person name="Dargis R."/>
            <person name="Hojholt K."/>
            <person name="Christensen J.J."/>
            <person name="Skovgaard O."/>
            <person name="Justesen U.S."/>
            <person name="Rosenvinge F.S."/>
            <person name="Moser C."/>
            <person name="Lukjancenko O."/>
            <person name="Rasmussen S."/>
            <person name="Nielsen X.C."/>
        </authorList>
    </citation>
    <scope>NUCLEOTIDE SEQUENCE [LARGE SCALE GENOMIC DNA]</scope>
    <source>
        <strain evidence="2 3">OD_317805_11</strain>
    </source>
</reference>
<dbReference type="PANTHER" id="PTHR42957:SF1">
    <property type="entry name" value="HELICASE MJ1565-RELATED"/>
    <property type="match status" value="1"/>
</dbReference>